<evidence type="ECO:0000256" key="1">
    <source>
        <dbReference type="SAM" id="SignalP"/>
    </source>
</evidence>
<organism evidence="2 3">
    <name type="scientific">Ophiocordyceps polyrhachis-furcata BCC 54312</name>
    <dbReference type="NCBI Taxonomy" id="1330021"/>
    <lineage>
        <taxon>Eukaryota</taxon>
        <taxon>Fungi</taxon>
        <taxon>Dikarya</taxon>
        <taxon>Ascomycota</taxon>
        <taxon>Pezizomycotina</taxon>
        <taxon>Sordariomycetes</taxon>
        <taxon>Hypocreomycetidae</taxon>
        <taxon>Hypocreales</taxon>
        <taxon>Ophiocordycipitaceae</taxon>
        <taxon>Ophiocordyceps</taxon>
    </lineage>
</organism>
<keyword evidence="1" id="KW-0732">Signal</keyword>
<dbReference type="EMBL" id="LKCN02000001">
    <property type="protein sequence ID" value="RCI17031.1"/>
    <property type="molecule type" value="Genomic_DNA"/>
</dbReference>
<feature type="signal peptide" evidence="1">
    <location>
        <begin position="1"/>
        <end position="20"/>
    </location>
</feature>
<keyword evidence="3" id="KW-1185">Reference proteome</keyword>
<dbReference type="Proteomes" id="UP000253664">
    <property type="component" value="Unassembled WGS sequence"/>
</dbReference>
<dbReference type="STRING" id="1330021.A0A367LRJ1"/>
<evidence type="ECO:0000313" key="2">
    <source>
        <dbReference type="EMBL" id="RCI17031.1"/>
    </source>
</evidence>
<sequence>MINAVSVLLVLSSAASVVVGDNHCGGDNCARQVTGTRGGLIPVESRRADCRSFMRATVVPETTKTKTVTVTLTASHDGYYYGHDAELQAATKVPTAVPSYASACRAASNYSSACSCWGITAVTSTAGTKTRTTTVSVTTEACSYQYQV</sequence>
<name>A0A367LRJ1_9HYPO</name>
<comment type="caution">
    <text evidence="2">The sequence shown here is derived from an EMBL/GenBank/DDBJ whole genome shotgun (WGS) entry which is preliminary data.</text>
</comment>
<dbReference type="AlphaFoldDB" id="A0A367LRJ1"/>
<gene>
    <name evidence="2" type="ORF">L249_3096</name>
</gene>
<proteinExistence type="predicted"/>
<protein>
    <submittedName>
        <fullName evidence="2">Uncharacterized protein</fullName>
    </submittedName>
</protein>
<reference evidence="2 3" key="1">
    <citation type="journal article" date="2015" name="BMC Genomics">
        <title>Insights from the genome of Ophiocordyceps polyrhachis-furcata to pathogenicity and host specificity in insect fungi.</title>
        <authorList>
            <person name="Wichadakul D."/>
            <person name="Kobmoo N."/>
            <person name="Ingsriswang S."/>
            <person name="Tangphatsornruang S."/>
            <person name="Chantasingh D."/>
            <person name="Luangsa-ard J.J."/>
            <person name="Eurwilaichitr L."/>
        </authorList>
    </citation>
    <scope>NUCLEOTIDE SEQUENCE [LARGE SCALE GENOMIC DNA]</scope>
    <source>
        <strain evidence="2 3">BCC 54312</strain>
    </source>
</reference>
<accession>A0A367LRJ1</accession>
<evidence type="ECO:0000313" key="3">
    <source>
        <dbReference type="Proteomes" id="UP000253664"/>
    </source>
</evidence>
<feature type="chain" id="PRO_5017049638" evidence="1">
    <location>
        <begin position="21"/>
        <end position="148"/>
    </location>
</feature>
<dbReference type="OrthoDB" id="5596743at2759"/>